<organism evidence="2 3">
    <name type="scientific">Onchocerca volvulus</name>
    <dbReference type="NCBI Taxonomy" id="6282"/>
    <lineage>
        <taxon>Eukaryota</taxon>
        <taxon>Metazoa</taxon>
        <taxon>Ecdysozoa</taxon>
        <taxon>Nematoda</taxon>
        <taxon>Chromadorea</taxon>
        <taxon>Rhabditida</taxon>
        <taxon>Spirurina</taxon>
        <taxon>Spiruromorpha</taxon>
        <taxon>Filarioidea</taxon>
        <taxon>Onchocercidae</taxon>
        <taxon>Onchocerca</taxon>
    </lineage>
</organism>
<reference evidence="3" key="1">
    <citation type="submission" date="2013-10" db="EMBL/GenBank/DDBJ databases">
        <title>Genome sequencing of Onchocerca volvulus.</title>
        <authorList>
            <person name="Cotton J."/>
            <person name="Tsai J."/>
            <person name="Stanley E."/>
            <person name="Tracey A."/>
            <person name="Holroyd N."/>
            <person name="Lustigman S."/>
            <person name="Berriman M."/>
        </authorList>
    </citation>
    <scope>NUCLEOTIDE SEQUENCE</scope>
</reference>
<keyword evidence="3" id="KW-1185">Reference proteome</keyword>
<dbReference type="AlphaFoldDB" id="A0A8R1Y2J3"/>
<dbReference type="Proteomes" id="UP000024404">
    <property type="component" value="Unassembled WGS sequence"/>
</dbReference>
<protein>
    <submittedName>
        <fullName evidence="2">Uncharacterized protein</fullName>
    </submittedName>
</protein>
<keyword evidence="1" id="KW-1133">Transmembrane helix</keyword>
<dbReference type="EMBL" id="CMVM020000193">
    <property type="status" value="NOT_ANNOTATED_CDS"/>
    <property type="molecule type" value="Genomic_DNA"/>
</dbReference>
<proteinExistence type="predicted"/>
<evidence type="ECO:0000256" key="1">
    <source>
        <dbReference type="SAM" id="Phobius"/>
    </source>
</evidence>
<feature type="transmembrane region" description="Helical" evidence="1">
    <location>
        <begin position="14"/>
        <end position="36"/>
    </location>
</feature>
<evidence type="ECO:0000313" key="3">
    <source>
        <dbReference type="Proteomes" id="UP000024404"/>
    </source>
</evidence>
<keyword evidence="1" id="KW-0812">Transmembrane</keyword>
<name>A0A8R1Y2J3_ONCVO</name>
<dbReference type="EnsemblMetazoa" id="OVOC7329.1">
    <property type="protein sequence ID" value="OVOC7329.1"/>
    <property type="gene ID" value="WBGene00244138"/>
</dbReference>
<accession>A0A8R1Y2J3</accession>
<evidence type="ECO:0000313" key="2">
    <source>
        <dbReference type="EnsemblMetazoa" id="OVOC7329.1"/>
    </source>
</evidence>
<sequence>MNFVKSVEWKMRHLFYHSNLINCLLAYYLFIIFYWLQNGDMNMININPSQLQKLNQQMAKMMDPQMLHK</sequence>
<reference evidence="2" key="2">
    <citation type="submission" date="2022-06" db="UniProtKB">
        <authorList>
            <consortium name="EnsemblMetazoa"/>
        </authorList>
    </citation>
    <scope>IDENTIFICATION</scope>
</reference>
<keyword evidence="1" id="KW-0472">Membrane</keyword>